<feature type="domain" description="Alpha-N-acetylglucosaminidase N-terminal" evidence="10">
    <location>
        <begin position="66"/>
        <end position="147"/>
    </location>
</feature>
<dbReference type="InterPro" id="IPR007781">
    <property type="entry name" value="NAGLU"/>
</dbReference>
<sequence length="781" mass="89447">MFDFKYHFQLILYILNIVACTKKVLNSIFQCLLPLFWFIQIISAVQDFPALNHIRTRTSASTQTHASQALIGRIVGKRANEFTAHVQPDLGPKDRDTFKIWSSGSHVNITGTTGVAVAMGLYYYLTNHCGCQYTWAGQQMNIPSPLPKVPAPGIKVTTNDRFRYYQNVCTVDYSFVWYNWTDWQQQLDWMALHGINMPLAFTGQEAIFQRVYMEMGLTMKEVQDHFAGPAFLAWSRMGNMHGWSGPLPQSWIDQQLVLQHKILDRTKELGMIPVLPGFAGHVPSAITRIFPNANVSHLPDWGHFNSSFCCNLLLDFSDPLFKRIGHEVVKEMLNEFGTDHVYNIDTFNEMLPKSSSPTYLAQSAKTVFEALTSADQQAVWLMQGWIFENSVDFWKSPQIKAVVTAVPKGRMIILELFAENRPVYRHTESYFGQPFIWSMLHNFGGTLELYGSFDSINTGPAAGRNFPNSTMIGIGMAPEGINQNEVIYEFMAENAWVPQPRDVSQWVVEYARRRYGKSNKYSSKAWQLLRKSVYNNTDGLKDKSKHVIPTSRPSCHPRLAPDVWYDPEDLYEAWDNLVLAADQLCNSSLFMYDLVDVTRNSLQEISLSFYNSLISAFTHKDIDQVSLKGDKLLGLLADMDILLGSEGHFLLGKWIKAATNLAFRPEERRLYEFNARNQITLWGPTGNHLDYASKQWAGLIHSYYRPRWKVFVEDLKYSLHSGTTFNQSDFDIKVFNTIELPFSTSTQTFPTVPSGNTILIVKQIHKRYRQEKIYKDLREKG</sequence>
<evidence type="ECO:0000256" key="7">
    <source>
        <dbReference type="ARBA" id="ARBA00066522"/>
    </source>
</evidence>
<keyword evidence="1" id="KW-0732">Signal</keyword>
<evidence type="ECO:0000256" key="8">
    <source>
        <dbReference type="ARBA" id="ARBA00072202"/>
    </source>
</evidence>
<dbReference type="Gene3D" id="1.20.120.670">
    <property type="entry name" value="N-acetyl-b-d-glucoasminidase"/>
    <property type="match status" value="1"/>
</dbReference>
<dbReference type="PANTHER" id="PTHR12872:SF1">
    <property type="entry name" value="ALPHA-N-ACETYLGLUCOSAMINIDASE"/>
    <property type="match status" value="1"/>
</dbReference>
<dbReference type="Gene3D" id="3.20.20.80">
    <property type="entry name" value="Glycosidases"/>
    <property type="match status" value="1"/>
</dbReference>
<evidence type="ECO:0000256" key="5">
    <source>
        <dbReference type="ARBA" id="ARBA00052030"/>
    </source>
</evidence>
<evidence type="ECO:0000313" key="13">
    <source>
        <dbReference type="Proteomes" id="UP000242188"/>
    </source>
</evidence>
<keyword evidence="2" id="KW-0378">Hydrolase</keyword>
<dbReference type="OrthoDB" id="64736at2759"/>
<dbReference type="GO" id="GO:0048731">
    <property type="term" value="P:system development"/>
    <property type="evidence" value="ECO:0007669"/>
    <property type="project" value="UniProtKB-ARBA"/>
</dbReference>
<dbReference type="AlphaFoldDB" id="A0A210R3M6"/>
<dbReference type="Pfam" id="PF05089">
    <property type="entry name" value="NAGLU"/>
    <property type="match status" value="1"/>
</dbReference>
<evidence type="ECO:0000256" key="1">
    <source>
        <dbReference type="ARBA" id="ARBA00022729"/>
    </source>
</evidence>
<dbReference type="Pfam" id="PF12972">
    <property type="entry name" value="NAGLU_C"/>
    <property type="match status" value="1"/>
</dbReference>
<comment type="caution">
    <text evidence="12">The sequence shown here is derived from an EMBL/GenBank/DDBJ whole genome shotgun (WGS) entry which is preliminary data.</text>
</comment>
<evidence type="ECO:0000256" key="3">
    <source>
        <dbReference type="ARBA" id="ARBA00023180"/>
    </source>
</evidence>
<dbReference type="InterPro" id="IPR024733">
    <property type="entry name" value="NAGLU_tim-barrel"/>
</dbReference>
<dbReference type="Gene3D" id="3.30.379.10">
    <property type="entry name" value="Chitobiase/beta-hexosaminidase domain 2-like"/>
    <property type="match status" value="1"/>
</dbReference>
<keyword evidence="3" id="KW-0325">Glycoprotein</keyword>
<dbReference type="InterPro" id="IPR029018">
    <property type="entry name" value="Hex-like_dom2"/>
</dbReference>
<dbReference type="EC" id="3.2.1.50" evidence="7"/>
<dbReference type="GO" id="GO:0004561">
    <property type="term" value="F:alpha-N-acetylglucosaminidase activity"/>
    <property type="evidence" value="ECO:0007669"/>
    <property type="project" value="UniProtKB-EC"/>
</dbReference>
<evidence type="ECO:0000259" key="9">
    <source>
        <dbReference type="Pfam" id="PF05089"/>
    </source>
</evidence>
<dbReference type="PANTHER" id="PTHR12872">
    <property type="entry name" value="ALPHA-N-ACETYLGLUCOSAMINIDASE"/>
    <property type="match status" value="1"/>
</dbReference>
<evidence type="ECO:0000259" key="10">
    <source>
        <dbReference type="Pfam" id="PF12971"/>
    </source>
</evidence>
<dbReference type="STRING" id="6573.A0A210R3M6"/>
<proteinExistence type="inferred from homology"/>
<evidence type="ECO:0000256" key="2">
    <source>
        <dbReference type="ARBA" id="ARBA00022801"/>
    </source>
</evidence>
<evidence type="ECO:0000256" key="4">
    <source>
        <dbReference type="ARBA" id="ARBA00023295"/>
    </source>
</evidence>
<gene>
    <name evidence="12" type="ORF">KP79_PYT08911</name>
</gene>
<keyword evidence="13" id="KW-1185">Reference proteome</keyword>
<accession>A0A210R3M6</accession>
<dbReference type="EMBL" id="NEDP02000532">
    <property type="protein sequence ID" value="OWF55673.1"/>
    <property type="molecule type" value="Genomic_DNA"/>
</dbReference>
<feature type="domain" description="Alpha-N-acetylglucosaminidase tim-barrel" evidence="9">
    <location>
        <begin position="163"/>
        <end position="496"/>
    </location>
</feature>
<dbReference type="InterPro" id="IPR024732">
    <property type="entry name" value="NAGLU_C"/>
</dbReference>
<dbReference type="Pfam" id="PF12971">
    <property type="entry name" value="NAGLU_N"/>
    <property type="match status" value="1"/>
</dbReference>
<reference evidence="12 13" key="1">
    <citation type="journal article" date="2017" name="Nat. Ecol. Evol.">
        <title>Scallop genome provides insights into evolution of bilaterian karyotype and development.</title>
        <authorList>
            <person name="Wang S."/>
            <person name="Zhang J."/>
            <person name="Jiao W."/>
            <person name="Li J."/>
            <person name="Xun X."/>
            <person name="Sun Y."/>
            <person name="Guo X."/>
            <person name="Huan P."/>
            <person name="Dong B."/>
            <person name="Zhang L."/>
            <person name="Hu X."/>
            <person name="Sun X."/>
            <person name="Wang J."/>
            <person name="Zhao C."/>
            <person name="Wang Y."/>
            <person name="Wang D."/>
            <person name="Huang X."/>
            <person name="Wang R."/>
            <person name="Lv J."/>
            <person name="Li Y."/>
            <person name="Zhang Z."/>
            <person name="Liu B."/>
            <person name="Lu W."/>
            <person name="Hui Y."/>
            <person name="Liang J."/>
            <person name="Zhou Z."/>
            <person name="Hou R."/>
            <person name="Li X."/>
            <person name="Liu Y."/>
            <person name="Li H."/>
            <person name="Ning X."/>
            <person name="Lin Y."/>
            <person name="Zhao L."/>
            <person name="Xing Q."/>
            <person name="Dou J."/>
            <person name="Li Y."/>
            <person name="Mao J."/>
            <person name="Guo H."/>
            <person name="Dou H."/>
            <person name="Li T."/>
            <person name="Mu C."/>
            <person name="Jiang W."/>
            <person name="Fu Q."/>
            <person name="Fu X."/>
            <person name="Miao Y."/>
            <person name="Liu J."/>
            <person name="Yu Q."/>
            <person name="Li R."/>
            <person name="Liao H."/>
            <person name="Li X."/>
            <person name="Kong Y."/>
            <person name="Jiang Z."/>
            <person name="Chourrout D."/>
            <person name="Li R."/>
            <person name="Bao Z."/>
        </authorList>
    </citation>
    <scope>NUCLEOTIDE SEQUENCE [LARGE SCALE GENOMIC DNA]</scope>
    <source>
        <strain evidence="12 13">PY_sf001</strain>
    </source>
</reference>
<name>A0A210R3M6_MIZYE</name>
<evidence type="ECO:0000313" key="12">
    <source>
        <dbReference type="EMBL" id="OWF55673.1"/>
    </source>
</evidence>
<dbReference type="FunFam" id="3.20.20.80:FF:000107">
    <property type="entry name" value="Alpha-N-acetylglucosaminidase family"/>
    <property type="match status" value="1"/>
</dbReference>
<keyword evidence="4" id="KW-0326">Glycosidase</keyword>
<protein>
    <recommendedName>
        <fullName evidence="8">Alpha-N-acetylglucosaminidase</fullName>
        <ecNumber evidence="7">3.2.1.50</ecNumber>
    </recommendedName>
</protein>
<evidence type="ECO:0000256" key="6">
    <source>
        <dbReference type="ARBA" id="ARBA00060996"/>
    </source>
</evidence>
<comment type="similarity">
    <text evidence="6">Belongs to the glycosyl hydrolase 89 family.</text>
</comment>
<feature type="domain" description="Alpha-N-acetylglucosaminidase C-terminal" evidence="11">
    <location>
        <begin position="506"/>
        <end position="766"/>
    </location>
</feature>
<organism evidence="12 13">
    <name type="scientific">Mizuhopecten yessoensis</name>
    <name type="common">Japanese scallop</name>
    <name type="synonym">Patinopecten yessoensis</name>
    <dbReference type="NCBI Taxonomy" id="6573"/>
    <lineage>
        <taxon>Eukaryota</taxon>
        <taxon>Metazoa</taxon>
        <taxon>Spiralia</taxon>
        <taxon>Lophotrochozoa</taxon>
        <taxon>Mollusca</taxon>
        <taxon>Bivalvia</taxon>
        <taxon>Autobranchia</taxon>
        <taxon>Pteriomorphia</taxon>
        <taxon>Pectinida</taxon>
        <taxon>Pectinoidea</taxon>
        <taxon>Pectinidae</taxon>
        <taxon>Mizuhopecten</taxon>
    </lineage>
</organism>
<comment type="catalytic activity">
    <reaction evidence="5">
        <text>Hydrolysis of terminal non-reducing N-acetyl-D-glucosamine residues in N-acetyl-alpha-D-glucosaminides.</text>
        <dbReference type="EC" id="3.2.1.50"/>
    </reaction>
</comment>
<dbReference type="InterPro" id="IPR024240">
    <property type="entry name" value="NAGLU_N"/>
</dbReference>
<evidence type="ECO:0000259" key="11">
    <source>
        <dbReference type="Pfam" id="PF12972"/>
    </source>
</evidence>
<dbReference type="Proteomes" id="UP000242188">
    <property type="component" value="Unassembled WGS sequence"/>
</dbReference>